<dbReference type="Proteomes" id="UP000663855">
    <property type="component" value="Unassembled WGS sequence"/>
</dbReference>
<name>A0A814JH19_9BILA</name>
<sequence length="62" mass="7275">MFYLKLDYTVSAKIETHRNFITHNDFQRTKQIMDVTIPILPIPIPFGIGGTGIGGYWYWWVL</sequence>
<accession>A0A814JH19</accession>
<dbReference type="AlphaFoldDB" id="A0A814JH19"/>
<keyword evidence="1" id="KW-1133">Transmembrane helix</keyword>
<organism evidence="2 3">
    <name type="scientific">Rotaria magnacalcarata</name>
    <dbReference type="NCBI Taxonomy" id="392030"/>
    <lineage>
        <taxon>Eukaryota</taxon>
        <taxon>Metazoa</taxon>
        <taxon>Spiralia</taxon>
        <taxon>Gnathifera</taxon>
        <taxon>Rotifera</taxon>
        <taxon>Eurotatoria</taxon>
        <taxon>Bdelloidea</taxon>
        <taxon>Philodinida</taxon>
        <taxon>Philodinidae</taxon>
        <taxon>Rotaria</taxon>
    </lineage>
</organism>
<keyword evidence="1" id="KW-0812">Transmembrane</keyword>
<feature type="non-terminal residue" evidence="2">
    <location>
        <position position="1"/>
    </location>
</feature>
<feature type="transmembrane region" description="Helical" evidence="1">
    <location>
        <begin position="37"/>
        <end position="59"/>
    </location>
</feature>
<evidence type="ECO:0000313" key="2">
    <source>
        <dbReference type="EMBL" id="CAF1038024.1"/>
    </source>
</evidence>
<reference evidence="2" key="1">
    <citation type="submission" date="2021-02" db="EMBL/GenBank/DDBJ databases">
        <authorList>
            <person name="Nowell W R."/>
        </authorList>
    </citation>
    <scope>NUCLEOTIDE SEQUENCE</scope>
</reference>
<keyword evidence="1" id="KW-0472">Membrane</keyword>
<evidence type="ECO:0000256" key="1">
    <source>
        <dbReference type="SAM" id="Phobius"/>
    </source>
</evidence>
<gene>
    <name evidence="2" type="ORF">CJN711_LOCUS4132</name>
</gene>
<evidence type="ECO:0000313" key="3">
    <source>
        <dbReference type="Proteomes" id="UP000663855"/>
    </source>
</evidence>
<protein>
    <submittedName>
        <fullName evidence="2">Uncharacterized protein</fullName>
    </submittedName>
</protein>
<comment type="caution">
    <text evidence="2">The sequence shown here is derived from an EMBL/GenBank/DDBJ whole genome shotgun (WGS) entry which is preliminary data.</text>
</comment>
<dbReference type="EMBL" id="CAJNOV010000770">
    <property type="protein sequence ID" value="CAF1038024.1"/>
    <property type="molecule type" value="Genomic_DNA"/>
</dbReference>
<proteinExistence type="predicted"/>